<accession>A0A9N8HNI9</accession>
<proteinExistence type="predicted"/>
<evidence type="ECO:0000313" key="3">
    <source>
        <dbReference type="EMBL" id="CAB9517018.1"/>
    </source>
</evidence>
<keyword evidence="2" id="KW-0732">Signal</keyword>
<evidence type="ECO:0000256" key="2">
    <source>
        <dbReference type="SAM" id="SignalP"/>
    </source>
</evidence>
<protein>
    <submittedName>
        <fullName evidence="3">Uncharacterized protein</fullName>
    </submittedName>
</protein>
<keyword evidence="4" id="KW-1185">Reference proteome</keyword>
<comment type="caution">
    <text evidence="3">The sequence shown here is derived from an EMBL/GenBank/DDBJ whole genome shotgun (WGS) entry which is preliminary data.</text>
</comment>
<dbReference type="AlphaFoldDB" id="A0A9N8HNI9"/>
<dbReference type="Proteomes" id="UP001153069">
    <property type="component" value="Unassembled WGS sequence"/>
</dbReference>
<dbReference type="OrthoDB" id="57480at2759"/>
<gene>
    <name evidence="3" type="ORF">SEMRO_823_G207510.1</name>
</gene>
<evidence type="ECO:0000313" key="4">
    <source>
        <dbReference type="Proteomes" id="UP001153069"/>
    </source>
</evidence>
<evidence type="ECO:0000256" key="1">
    <source>
        <dbReference type="SAM" id="MobiDB-lite"/>
    </source>
</evidence>
<feature type="non-terminal residue" evidence="3">
    <location>
        <position position="1"/>
    </location>
</feature>
<reference evidence="3" key="1">
    <citation type="submission" date="2020-06" db="EMBL/GenBank/DDBJ databases">
        <authorList>
            <consortium name="Plant Systems Biology data submission"/>
        </authorList>
    </citation>
    <scope>NUCLEOTIDE SEQUENCE</scope>
    <source>
        <strain evidence="3">D6</strain>
    </source>
</reference>
<feature type="signal peptide" evidence="2">
    <location>
        <begin position="1"/>
        <end position="21"/>
    </location>
</feature>
<name>A0A9N8HNI9_9STRA</name>
<feature type="chain" id="PRO_5040205465" evidence="2">
    <location>
        <begin position="22"/>
        <end position="1045"/>
    </location>
</feature>
<sequence>MLSTLMMRILTIEFLSLVALATSTADAAGSAGSTSSGTTTFQTQLIFTHRLDLSAEVYEQELPVNKQAMKELIPEQDIAQMESLLLDTLNQPPQQGVETTDASEPAQMTQITAVHAESQGFLLLRKLPRNSNNNNNPEVIQVEVEITYTIHGLCQGPDCTAVEEKHEAQDIITGVLPSGRRLRGQGQQPQQLKEDEQQKEEEEEPMTRSGYHPSLQDAFLQRARSRILTKQPHSHHDTDNYFSVKTKGSIWEDLLQGIQSIRQSPPKSSHRDLQNDEVLIDIVEVVCDPLVQLLETSISIDLPGDWRHLINHHNSHNNRTITIANETMTVVAALNTTFVETYNALVFPLCDWPHFRKVSGAQASTATIFDPFGNTTIVAFEVLAECRNCGPYTTLFQSSNDNTNGSSVFLPTTSTSTGQTAKSGVVLRQGLGLTDDGCLCPRLDDTTVFRAPTLEEFIASFLSELAKIELPPQKEDFTELKDVSCSSDVREFTSYVFLDFTMNSSSNFQTIPEQDQNVLEQSFTSLYNQLSFHSCDPFFRNVLAAKLELNADAVLVRRQLQAQKNLDLFFANRTAENGTNATQTQTETPIAHNLNETTPEMVARATTGARNLQGNTLLCVCPADGNQIDEFSKEDFLDYFNADVVQYQEDGVLQAVTGIEKLQEGQGVDCVGEIRTFTTTVFVDISVNLEEIGEQEKALLENTFRTSYNGLAFSVYLTLEPGRFLQDGTSRGTCICPAGVVPGEGGPVTAADFQVVFNDQVEKEKLDVFLEAVNVTVDKVMEGQQVDCSVDESEFTSYVYVDFQLNRSGDFQSVSDQDQIMLEKSFMELYNQLSFWSCDPYFRNVQEARLEVNIDTALVRRRLQQQWVPDDKSINASNNTHYQAANNDLNETAVRGATAGRRFLLHDNKQDRLPLEALQRSLVGNSSSCVCPSEGIRIDGFSNDDFLDYFNSLIVQLQEGGNLETVTGVEKIQEGQDVDCAGEIRTFTTTVFVDVTASLDEIGEDEKLLLEDTFKSTYNGLTFSVCDSYFRTVADASLEEQDVTS</sequence>
<dbReference type="EMBL" id="CAICTM010000822">
    <property type="protein sequence ID" value="CAB9517018.1"/>
    <property type="molecule type" value="Genomic_DNA"/>
</dbReference>
<feature type="region of interest" description="Disordered" evidence="1">
    <location>
        <begin position="174"/>
        <end position="213"/>
    </location>
</feature>
<organism evidence="3 4">
    <name type="scientific">Seminavis robusta</name>
    <dbReference type="NCBI Taxonomy" id="568900"/>
    <lineage>
        <taxon>Eukaryota</taxon>
        <taxon>Sar</taxon>
        <taxon>Stramenopiles</taxon>
        <taxon>Ochrophyta</taxon>
        <taxon>Bacillariophyta</taxon>
        <taxon>Bacillariophyceae</taxon>
        <taxon>Bacillariophycidae</taxon>
        <taxon>Naviculales</taxon>
        <taxon>Naviculaceae</taxon>
        <taxon>Seminavis</taxon>
    </lineage>
</organism>